<feature type="region of interest" description="Disordered" evidence="1">
    <location>
        <begin position="34"/>
        <end position="95"/>
    </location>
</feature>
<evidence type="ECO:0000313" key="3">
    <source>
        <dbReference type="Proteomes" id="UP001172673"/>
    </source>
</evidence>
<feature type="compositionally biased region" description="Basic and acidic residues" evidence="1">
    <location>
        <begin position="219"/>
        <end position="228"/>
    </location>
</feature>
<feature type="compositionally biased region" description="Polar residues" evidence="1">
    <location>
        <begin position="179"/>
        <end position="188"/>
    </location>
</feature>
<keyword evidence="3" id="KW-1185">Reference proteome</keyword>
<sequence>MSRRESVGRLRAASQSDGAPPAVKMVSCAVLPPQLTRGAAPPTDGPSSGGVDWDVSQNWQHPRIMPGEGRRKSLFRKTSLTPERQRADTDRPPFVMRQVPYDTWRKHYAKDKDGNYRGTHAPAEDCLLKPDDVQKWRFGDPMTLADKWTRGKEALPVYSEVRDEGALPEYQVDYHDSFFQPTAPNPTQDDGRLAPYFDASETTGQSQRSLSSPPTNRAEMLHDGRSADEIIGEAQARGKGKETWKQKASRGFQMSMGSSAAVGGFGNRPLG</sequence>
<dbReference type="Proteomes" id="UP001172673">
    <property type="component" value="Unassembled WGS sequence"/>
</dbReference>
<protein>
    <submittedName>
        <fullName evidence="2">Uncharacterized protein</fullName>
    </submittedName>
</protein>
<proteinExistence type="predicted"/>
<evidence type="ECO:0000256" key="1">
    <source>
        <dbReference type="SAM" id="MobiDB-lite"/>
    </source>
</evidence>
<reference evidence="2" key="1">
    <citation type="submission" date="2022-10" db="EMBL/GenBank/DDBJ databases">
        <title>Culturing micro-colonial fungi from biological soil crusts in the Mojave desert and describing Neophaeococcomyces mojavensis, and introducing the new genera and species Taxawa tesnikishii.</title>
        <authorList>
            <person name="Kurbessoian T."/>
            <person name="Stajich J.E."/>
        </authorList>
    </citation>
    <scope>NUCLEOTIDE SEQUENCE</scope>
    <source>
        <strain evidence="2">TK_41</strain>
    </source>
</reference>
<feature type="region of interest" description="Disordered" evidence="1">
    <location>
        <begin position="177"/>
        <end position="271"/>
    </location>
</feature>
<name>A0AA39CGG7_9EURO</name>
<feature type="region of interest" description="Disordered" evidence="1">
    <location>
        <begin position="1"/>
        <end position="22"/>
    </location>
</feature>
<gene>
    <name evidence="2" type="ORF">H2200_008433</name>
</gene>
<accession>A0AA39CGG7</accession>
<dbReference type="EMBL" id="JAPDRK010000012">
    <property type="protein sequence ID" value="KAJ9607360.1"/>
    <property type="molecule type" value="Genomic_DNA"/>
</dbReference>
<organism evidence="2 3">
    <name type="scientific">Cladophialophora chaetospira</name>
    <dbReference type="NCBI Taxonomy" id="386627"/>
    <lineage>
        <taxon>Eukaryota</taxon>
        <taxon>Fungi</taxon>
        <taxon>Dikarya</taxon>
        <taxon>Ascomycota</taxon>
        <taxon>Pezizomycotina</taxon>
        <taxon>Eurotiomycetes</taxon>
        <taxon>Chaetothyriomycetidae</taxon>
        <taxon>Chaetothyriales</taxon>
        <taxon>Herpotrichiellaceae</taxon>
        <taxon>Cladophialophora</taxon>
    </lineage>
</organism>
<comment type="caution">
    <text evidence="2">The sequence shown here is derived from an EMBL/GenBank/DDBJ whole genome shotgun (WGS) entry which is preliminary data.</text>
</comment>
<feature type="compositionally biased region" description="Polar residues" evidence="1">
    <location>
        <begin position="200"/>
        <end position="215"/>
    </location>
</feature>
<dbReference type="AlphaFoldDB" id="A0AA39CGG7"/>
<evidence type="ECO:0000313" key="2">
    <source>
        <dbReference type="EMBL" id="KAJ9607360.1"/>
    </source>
</evidence>